<evidence type="ECO:0008006" key="4">
    <source>
        <dbReference type="Google" id="ProtNLM"/>
    </source>
</evidence>
<sequence length="138" mass="15373">MRTQITAAAGLFLLQTVCTMRRELRGKHPCGNTHGKILHGMEWDGGRARRTWKHGRAASASIVAAQCQPFPRLTFDSRWPAHLHGHSIAGHWAAIRTASRPSIQNQCLLVSPVFSFFSCRHPIQWRRGVSTALLGQLA</sequence>
<keyword evidence="3" id="KW-1185">Reference proteome</keyword>
<keyword evidence="1" id="KW-0732">Signal</keyword>
<organism evidence="2 3">
    <name type="scientific">Stachybotrys elegans</name>
    <dbReference type="NCBI Taxonomy" id="80388"/>
    <lineage>
        <taxon>Eukaryota</taxon>
        <taxon>Fungi</taxon>
        <taxon>Dikarya</taxon>
        <taxon>Ascomycota</taxon>
        <taxon>Pezizomycotina</taxon>
        <taxon>Sordariomycetes</taxon>
        <taxon>Hypocreomycetidae</taxon>
        <taxon>Hypocreales</taxon>
        <taxon>Stachybotryaceae</taxon>
        <taxon>Stachybotrys</taxon>
    </lineage>
</organism>
<protein>
    <recommendedName>
        <fullName evidence="4">Secreted protein</fullName>
    </recommendedName>
</protein>
<evidence type="ECO:0000256" key="1">
    <source>
        <dbReference type="SAM" id="SignalP"/>
    </source>
</evidence>
<dbReference type="EMBL" id="JAGPNK010000002">
    <property type="protein sequence ID" value="KAH7325934.1"/>
    <property type="molecule type" value="Genomic_DNA"/>
</dbReference>
<evidence type="ECO:0000313" key="2">
    <source>
        <dbReference type="EMBL" id="KAH7325934.1"/>
    </source>
</evidence>
<name>A0A8K0SZZ1_9HYPO</name>
<dbReference type="Proteomes" id="UP000813444">
    <property type="component" value="Unassembled WGS sequence"/>
</dbReference>
<accession>A0A8K0SZZ1</accession>
<comment type="caution">
    <text evidence="2">The sequence shown here is derived from an EMBL/GenBank/DDBJ whole genome shotgun (WGS) entry which is preliminary data.</text>
</comment>
<reference evidence="2" key="1">
    <citation type="journal article" date="2021" name="Nat. Commun.">
        <title>Genetic determinants of endophytism in the Arabidopsis root mycobiome.</title>
        <authorList>
            <person name="Mesny F."/>
            <person name="Miyauchi S."/>
            <person name="Thiergart T."/>
            <person name="Pickel B."/>
            <person name="Atanasova L."/>
            <person name="Karlsson M."/>
            <person name="Huettel B."/>
            <person name="Barry K.W."/>
            <person name="Haridas S."/>
            <person name="Chen C."/>
            <person name="Bauer D."/>
            <person name="Andreopoulos W."/>
            <person name="Pangilinan J."/>
            <person name="LaButti K."/>
            <person name="Riley R."/>
            <person name="Lipzen A."/>
            <person name="Clum A."/>
            <person name="Drula E."/>
            <person name="Henrissat B."/>
            <person name="Kohler A."/>
            <person name="Grigoriev I.V."/>
            <person name="Martin F.M."/>
            <person name="Hacquard S."/>
        </authorList>
    </citation>
    <scope>NUCLEOTIDE SEQUENCE</scope>
    <source>
        <strain evidence="2">MPI-CAGE-CH-0235</strain>
    </source>
</reference>
<proteinExistence type="predicted"/>
<dbReference type="AlphaFoldDB" id="A0A8K0SZZ1"/>
<gene>
    <name evidence="2" type="ORF">B0I35DRAFT_421535</name>
</gene>
<feature type="signal peptide" evidence="1">
    <location>
        <begin position="1"/>
        <end position="19"/>
    </location>
</feature>
<evidence type="ECO:0000313" key="3">
    <source>
        <dbReference type="Proteomes" id="UP000813444"/>
    </source>
</evidence>
<feature type="chain" id="PRO_5035466527" description="Secreted protein" evidence="1">
    <location>
        <begin position="20"/>
        <end position="138"/>
    </location>
</feature>